<dbReference type="PROSITE" id="PS51257">
    <property type="entry name" value="PROKAR_LIPOPROTEIN"/>
    <property type="match status" value="1"/>
</dbReference>
<evidence type="ECO:0000256" key="2">
    <source>
        <dbReference type="SAM" id="Coils"/>
    </source>
</evidence>
<dbReference type="KEGG" id="tsn:W908_08415"/>
<feature type="domain" description="BON" evidence="4">
    <location>
        <begin position="126"/>
        <end position="196"/>
    </location>
</feature>
<protein>
    <recommendedName>
        <fullName evidence="4">BON domain-containing protein</fullName>
    </recommendedName>
</protein>
<organism evidence="5 6">
    <name type="scientific">Candidatus Pseudothioglobus singularis PS1</name>
    <dbReference type="NCBI Taxonomy" id="1125411"/>
    <lineage>
        <taxon>Bacteria</taxon>
        <taxon>Pseudomonadati</taxon>
        <taxon>Pseudomonadota</taxon>
        <taxon>Gammaproteobacteria</taxon>
        <taxon>Candidatus Pseudothioglobaceae</taxon>
        <taxon>Candidatus Pseudothioglobus</taxon>
    </lineage>
</organism>
<dbReference type="InterPro" id="IPR014004">
    <property type="entry name" value="Transpt-assoc_nodulatn_dom_bac"/>
</dbReference>
<dbReference type="AlphaFoldDB" id="A0A0M3T2D1"/>
<sequence>MKRVIILCAIMTTSSILSSCTPIVQGAAAVSTVATMSNDRRTMGEILDDKTLYIDLGNLVAKDQMLEDAHINFNVYNQAVLITGEAPDENTLDYLESIVKSKSSKISQLINEVDVMPNSSYLDRAKDGVITVQIETLFFDQEVFHPSHVSVRTERSVVYLMGSVTKREAEHATNVASKAKNVKKVVKLFNYLMVRPAKEIEKDNKRKEAAVKRAELEAKKAELEAKQNELNQQLYELGSD</sequence>
<feature type="coiled-coil region" evidence="2">
    <location>
        <begin position="197"/>
        <end position="240"/>
    </location>
</feature>
<dbReference type="PANTHER" id="PTHR34606">
    <property type="entry name" value="BON DOMAIN-CONTAINING PROTEIN"/>
    <property type="match status" value="1"/>
</dbReference>
<dbReference type="InterPro" id="IPR051686">
    <property type="entry name" value="Lipoprotein_DolP"/>
</dbReference>
<dbReference type="SMART" id="SM00749">
    <property type="entry name" value="BON"/>
    <property type="match status" value="1"/>
</dbReference>
<keyword evidence="1 3" id="KW-0732">Signal</keyword>
<dbReference type="Pfam" id="PF04972">
    <property type="entry name" value="BON"/>
    <property type="match status" value="2"/>
</dbReference>
<dbReference type="PANTHER" id="PTHR34606:SF4">
    <property type="entry name" value="OUTER MEMBRANE LIPOPROTEIN DOLP"/>
    <property type="match status" value="1"/>
</dbReference>
<dbReference type="RefSeq" id="WP_053820707.1">
    <property type="nucleotide sequence ID" value="NZ_CP006911.1"/>
</dbReference>
<reference evidence="5 6" key="1">
    <citation type="journal article" date="2015" name="Genome Announc.">
        <title>Genome Sequence of 'Candidatus Thioglobus singularis' Strain PS1, a Mixotroph from the SUP05 Clade of Marine Gammaproteobacteria.</title>
        <authorList>
            <person name="Marshall K.T."/>
            <person name="Morris R.M."/>
        </authorList>
    </citation>
    <scope>NUCLEOTIDE SEQUENCE [LARGE SCALE GENOMIC DNA]</scope>
    <source>
        <strain evidence="5 6">PS1</strain>
    </source>
</reference>
<dbReference type="STRING" id="1125411.W908_08415"/>
<dbReference type="OrthoDB" id="9783990at2"/>
<keyword evidence="6" id="KW-1185">Reference proteome</keyword>
<evidence type="ECO:0000256" key="1">
    <source>
        <dbReference type="ARBA" id="ARBA00022729"/>
    </source>
</evidence>
<feature type="domain" description="BON" evidence="4">
    <location>
        <begin position="48"/>
        <end position="117"/>
    </location>
</feature>
<proteinExistence type="predicted"/>
<keyword evidence="2" id="KW-0175">Coiled coil</keyword>
<dbReference type="EMBL" id="CP006911">
    <property type="protein sequence ID" value="ALE02525.1"/>
    <property type="molecule type" value="Genomic_DNA"/>
</dbReference>
<feature type="chain" id="PRO_5005789493" description="BON domain-containing protein" evidence="3">
    <location>
        <begin position="20"/>
        <end position="240"/>
    </location>
</feature>
<evidence type="ECO:0000256" key="3">
    <source>
        <dbReference type="SAM" id="SignalP"/>
    </source>
</evidence>
<feature type="signal peptide" evidence="3">
    <location>
        <begin position="1"/>
        <end position="19"/>
    </location>
</feature>
<dbReference type="Proteomes" id="UP000068905">
    <property type="component" value="Chromosome"/>
</dbReference>
<gene>
    <name evidence="5" type="ORF">W908_08415</name>
</gene>
<name>A0A0M3T2D1_9GAMM</name>
<dbReference type="InterPro" id="IPR007055">
    <property type="entry name" value="BON_dom"/>
</dbReference>
<dbReference type="PROSITE" id="PS50914">
    <property type="entry name" value="BON"/>
    <property type="match status" value="2"/>
</dbReference>
<accession>A0A0M3T2D1</accession>
<evidence type="ECO:0000313" key="5">
    <source>
        <dbReference type="EMBL" id="ALE02525.1"/>
    </source>
</evidence>
<evidence type="ECO:0000259" key="4">
    <source>
        <dbReference type="PROSITE" id="PS50914"/>
    </source>
</evidence>
<evidence type="ECO:0000313" key="6">
    <source>
        <dbReference type="Proteomes" id="UP000068905"/>
    </source>
</evidence>